<dbReference type="Pfam" id="PF00957">
    <property type="entry name" value="Synaptobrevin"/>
    <property type="match status" value="1"/>
</dbReference>
<dbReference type="PANTHER" id="PTHR45701">
    <property type="entry name" value="SYNAPTOBREVIN FAMILY MEMBER"/>
    <property type="match status" value="1"/>
</dbReference>
<reference evidence="8" key="1">
    <citation type="submission" date="2017-02" db="UniProtKB">
        <authorList>
            <consortium name="WormBaseParasite"/>
        </authorList>
    </citation>
    <scope>IDENTIFICATION</scope>
</reference>
<evidence type="ECO:0000256" key="2">
    <source>
        <dbReference type="SAM" id="Coils"/>
    </source>
</evidence>
<keyword evidence="1 2" id="KW-0175">Coiled coil</keyword>
<feature type="transmembrane region" description="Helical" evidence="4">
    <location>
        <begin position="79"/>
        <end position="102"/>
    </location>
</feature>
<dbReference type="Gene3D" id="1.20.5.110">
    <property type="match status" value="1"/>
</dbReference>
<dbReference type="OrthoDB" id="10042941at2759"/>
<dbReference type="WBParaSite" id="TCLT_0000079401-mRNA-1">
    <property type="protein sequence ID" value="TCLT_0000079401-mRNA-1"/>
    <property type="gene ID" value="TCLT_0000079401"/>
</dbReference>
<evidence type="ECO:0000313" key="6">
    <source>
        <dbReference type="EMBL" id="VDM95908.1"/>
    </source>
</evidence>
<dbReference type="OMA" id="WWRSVRL"/>
<dbReference type="EMBL" id="UYYF01000069">
    <property type="protein sequence ID" value="VDM95908.1"/>
    <property type="molecule type" value="Genomic_DNA"/>
</dbReference>
<evidence type="ECO:0000313" key="8">
    <source>
        <dbReference type="WBParaSite" id="TCLT_0000079401-mRNA-1"/>
    </source>
</evidence>
<gene>
    <name evidence="6" type="ORF">TCLT_LOCUS795</name>
</gene>
<accession>A0A0N5CL21</accession>
<organism evidence="8">
    <name type="scientific">Thelazia callipaeda</name>
    <name type="common">Oriental eyeworm</name>
    <name type="synonym">Parasitic nematode</name>
    <dbReference type="NCBI Taxonomy" id="103827"/>
    <lineage>
        <taxon>Eukaryota</taxon>
        <taxon>Metazoa</taxon>
        <taxon>Ecdysozoa</taxon>
        <taxon>Nematoda</taxon>
        <taxon>Chromadorea</taxon>
        <taxon>Rhabditida</taxon>
        <taxon>Spirurina</taxon>
        <taxon>Spiruromorpha</taxon>
        <taxon>Thelazioidea</taxon>
        <taxon>Thelaziidae</taxon>
        <taxon>Thelazia</taxon>
    </lineage>
</organism>
<evidence type="ECO:0000256" key="4">
    <source>
        <dbReference type="SAM" id="Phobius"/>
    </source>
</evidence>
<dbReference type="GO" id="GO:0016020">
    <property type="term" value="C:membrane"/>
    <property type="evidence" value="ECO:0007669"/>
    <property type="project" value="InterPro"/>
</dbReference>
<evidence type="ECO:0000313" key="7">
    <source>
        <dbReference type="Proteomes" id="UP000276776"/>
    </source>
</evidence>
<dbReference type="GO" id="GO:0016192">
    <property type="term" value="P:vesicle-mediated transport"/>
    <property type="evidence" value="ECO:0007669"/>
    <property type="project" value="InterPro"/>
</dbReference>
<dbReference type="PRINTS" id="PR00219">
    <property type="entry name" value="SYNAPTOBREVN"/>
</dbReference>
<dbReference type="SUPFAM" id="SSF58038">
    <property type="entry name" value="SNARE fusion complex"/>
    <property type="match status" value="1"/>
</dbReference>
<feature type="coiled-coil region" evidence="2">
    <location>
        <begin position="51"/>
        <end position="78"/>
    </location>
</feature>
<keyword evidence="4" id="KW-1133">Transmembrane helix</keyword>
<dbReference type="STRING" id="103827.A0A0N5CL21"/>
<keyword evidence="4" id="KW-0472">Membrane</keyword>
<reference evidence="6 7" key="2">
    <citation type="submission" date="2018-11" db="EMBL/GenBank/DDBJ databases">
        <authorList>
            <consortium name="Pathogen Informatics"/>
        </authorList>
    </citation>
    <scope>NUCLEOTIDE SEQUENCE [LARGE SCALE GENOMIC DNA]</scope>
</reference>
<dbReference type="PROSITE" id="PS50892">
    <property type="entry name" value="V_SNARE"/>
    <property type="match status" value="1"/>
</dbReference>
<evidence type="ECO:0000256" key="3">
    <source>
        <dbReference type="SAM" id="MobiDB-lite"/>
    </source>
</evidence>
<proteinExistence type="predicted"/>
<sequence>MEQFNLPVTHSRKKPSESYVGKLHETQKRLDEVLEVVRNDINRFIEREGRLQNLTERLGEMEARAEQFSRKANRVRRNAWWRSVHLTMALVAACMLVVVGLVG</sequence>
<dbReference type="InterPro" id="IPR001388">
    <property type="entry name" value="Synaptobrevin-like"/>
</dbReference>
<keyword evidence="7" id="KW-1185">Reference proteome</keyword>
<keyword evidence="4" id="KW-0812">Transmembrane</keyword>
<dbReference type="InterPro" id="IPR042855">
    <property type="entry name" value="V_SNARE_CC"/>
</dbReference>
<protein>
    <submittedName>
        <fullName evidence="8">V-SNARE coiled-coil homology domain-containing protein</fullName>
    </submittedName>
</protein>
<feature type="region of interest" description="Disordered" evidence="3">
    <location>
        <begin position="1"/>
        <end position="21"/>
    </location>
</feature>
<evidence type="ECO:0000256" key="1">
    <source>
        <dbReference type="PROSITE-ProRule" id="PRU00290"/>
    </source>
</evidence>
<dbReference type="InterPro" id="IPR016444">
    <property type="entry name" value="Synaptobrevin/VAMP"/>
</dbReference>
<evidence type="ECO:0000259" key="5">
    <source>
        <dbReference type="PROSITE" id="PS50892"/>
    </source>
</evidence>
<dbReference type="AlphaFoldDB" id="A0A0N5CL21"/>
<name>A0A0N5CL21_THECL</name>
<dbReference type="Proteomes" id="UP000276776">
    <property type="component" value="Unassembled WGS sequence"/>
</dbReference>
<feature type="domain" description="V-SNARE coiled-coil homology" evidence="5">
    <location>
        <begin position="22"/>
        <end position="82"/>
    </location>
</feature>